<dbReference type="HAMAP" id="MF_00563">
    <property type="entry name" value="AdoHcyase"/>
    <property type="match status" value="1"/>
</dbReference>
<comment type="similarity">
    <text evidence="1 5 8">Belongs to the adenosylhomocysteinase family.</text>
</comment>
<dbReference type="CDD" id="cd00401">
    <property type="entry name" value="SAHH"/>
    <property type="match status" value="1"/>
</dbReference>
<feature type="binding site" evidence="5 6">
    <location>
        <position position="349"/>
    </location>
    <ligand>
        <name>NAD(+)</name>
        <dbReference type="ChEBI" id="CHEBI:57540"/>
    </ligand>
</feature>
<dbReference type="Gene3D" id="3.40.50.1480">
    <property type="entry name" value="Adenosylhomocysteinase-like"/>
    <property type="match status" value="1"/>
</dbReference>
<dbReference type="FunFam" id="3.40.50.720:FF:000004">
    <property type="entry name" value="Adenosylhomocysteinase"/>
    <property type="match status" value="1"/>
</dbReference>
<dbReference type="Pfam" id="PF05221">
    <property type="entry name" value="AdoHcyase"/>
    <property type="match status" value="1"/>
</dbReference>
<protein>
    <recommendedName>
        <fullName evidence="5">Adenosylhomocysteinase</fullName>
        <ecNumber evidence="5">3.13.2.1</ecNumber>
    </recommendedName>
    <alternativeName>
        <fullName evidence="5">S-adenosyl-L-homocysteine hydrolase</fullName>
        <shortName evidence="5">AdoHcyase</shortName>
    </alternativeName>
</protein>
<organism evidence="10 11">
    <name type="scientific">Syntrophomonas zehnderi OL-4</name>
    <dbReference type="NCBI Taxonomy" id="690567"/>
    <lineage>
        <taxon>Bacteria</taxon>
        <taxon>Bacillati</taxon>
        <taxon>Bacillota</taxon>
        <taxon>Clostridia</taxon>
        <taxon>Eubacteriales</taxon>
        <taxon>Syntrophomonadaceae</taxon>
        <taxon>Syntrophomonas</taxon>
    </lineage>
</organism>
<dbReference type="PROSITE" id="PS00738">
    <property type="entry name" value="ADOHCYASE_1"/>
    <property type="match status" value="1"/>
</dbReference>
<dbReference type="NCBIfam" id="NF004005">
    <property type="entry name" value="PRK05476.2-3"/>
    <property type="match status" value="1"/>
</dbReference>
<comment type="caution">
    <text evidence="5">Lacks conserved residue(s) required for the propagation of feature annotation.</text>
</comment>
<dbReference type="OrthoDB" id="9802717at2"/>
<feature type="binding site" evidence="6">
    <location>
        <begin position="225"/>
        <end position="230"/>
    </location>
    <ligand>
        <name>NAD(+)</name>
        <dbReference type="ChEBI" id="CHEBI:57540"/>
    </ligand>
</feature>
<dbReference type="EMBL" id="CGIH01000002">
    <property type="protein sequence ID" value="CFW97648.1"/>
    <property type="molecule type" value="Genomic_DNA"/>
</dbReference>
<dbReference type="UniPathway" id="UPA00314">
    <property type="reaction ID" value="UER00076"/>
</dbReference>
<comment type="cofactor">
    <cofactor evidence="5 6 7">
        <name>NAD(+)</name>
        <dbReference type="ChEBI" id="CHEBI:57540"/>
    </cofactor>
    <text evidence="5 6 7">Binds 1 NAD(+) per subunit.</text>
</comment>
<feature type="binding site" evidence="5">
    <location>
        <position position="193"/>
    </location>
    <ligand>
        <name>substrate</name>
    </ligand>
</feature>
<sequence length="424" mass="46465">MSLPVTQASSRASVIKDPALAPQGYNKLEWVRNNMPVLNMLRQELEQSKPLKDKTILCCLHLEAKTGYLLQTLMAAGADVIACASNPLSTQDDVVAALADSGITVYAIHGESTEQYQEFLETALDCLPDAIIDDGADVISLLHKSRREQAASIIGGCEETTTGIVRLRSMDKDNTLLFPMIAVNDADMKYLFDNRYGTGQSVWDGINRTTNLVVAGKYAVVVGYGWCGKGVALRAKGMGAKVIVTEIDPIKANEAIMDGFQVMSMMDAAKCGDIFITVTGNVNVIRKEHMAVMQDNAIMCNAGHFDVEISKPDLEALSVSSRQLKPNIEEYILADGRKLYLLAEGRLVNLAAGDGHPAEVMDLSFSLQALSLLYVIENRDKLGNHVYNVPAEIDRQVAYLKLKADGIEIDELTNEQKKYLQSWE</sequence>
<evidence type="ECO:0000259" key="9">
    <source>
        <dbReference type="SMART" id="SM00997"/>
    </source>
</evidence>
<feature type="binding site" evidence="5">
    <location>
        <position position="159"/>
    </location>
    <ligand>
        <name>substrate</name>
    </ligand>
</feature>
<reference evidence="10 11" key="1">
    <citation type="submission" date="2015-03" db="EMBL/GenBank/DDBJ databases">
        <authorList>
            <person name="Murphy D."/>
        </authorList>
    </citation>
    <scope>NUCLEOTIDE SEQUENCE [LARGE SCALE GENOMIC DNA]</scope>
    <source>
        <strain evidence="10 11">OL-4</strain>
    </source>
</reference>
<dbReference type="SMART" id="SM00997">
    <property type="entry name" value="AdoHcyase_NAD"/>
    <property type="match status" value="1"/>
</dbReference>
<dbReference type="STRING" id="690567.97"/>
<keyword evidence="4 5" id="KW-0520">NAD</keyword>
<dbReference type="SUPFAM" id="SSF52283">
    <property type="entry name" value="Formate/glycerate dehydrogenase catalytic domain-like"/>
    <property type="match status" value="1"/>
</dbReference>
<dbReference type="EC" id="3.13.2.1" evidence="5"/>
<feature type="binding site" evidence="5">
    <location>
        <position position="194"/>
    </location>
    <ligand>
        <name>NAD(+)</name>
        <dbReference type="ChEBI" id="CHEBI:57540"/>
    </ligand>
</feature>
<dbReference type="SUPFAM" id="SSF51735">
    <property type="entry name" value="NAD(P)-binding Rossmann-fold domains"/>
    <property type="match status" value="1"/>
</dbReference>
<dbReference type="PANTHER" id="PTHR23420:SF0">
    <property type="entry name" value="ADENOSYLHOMOCYSTEINASE"/>
    <property type="match status" value="1"/>
</dbReference>
<feature type="binding site" evidence="5">
    <location>
        <position position="189"/>
    </location>
    <ligand>
        <name>substrate</name>
    </ligand>
</feature>
<dbReference type="GO" id="GO:0005829">
    <property type="term" value="C:cytosol"/>
    <property type="evidence" value="ECO:0007669"/>
    <property type="project" value="TreeGrafter"/>
</dbReference>
<dbReference type="Proteomes" id="UP000045545">
    <property type="component" value="Unassembled WGS sequence"/>
</dbReference>
<evidence type="ECO:0000256" key="3">
    <source>
        <dbReference type="ARBA" id="ARBA00022801"/>
    </source>
</evidence>
<evidence type="ECO:0000256" key="4">
    <source>
        <dbReference type="ARBA" id="ARBA00023027"/>
    </source>
</evidence>
<gene>
    <name evidence="5" type="primary">ahcY</name>
    <name evidence="10" type="ORF">97</name>
</gene>
<evidence type="ECO:0000313" key="10">
    <source>
        <dbReference type="EMBL" id="CFW97648.1"/>
    </source>
</evidence>
<dbReference type="GO" id="GO:0071269">
    <property type="term" value="P:L-homocysteine biosynthetic process"/>
    <property type="evidence" value="ECO:0007669"/>
    <property type="project" value="UniProtKB-UniRule"/>
</dbReference>
<feature type="binding site" evidence="6">
    <location>
        <position position="356"/>
    </location>
    <ligand>
        <name>NAD(+)</name>
        <dbReference type="ChEBI" id="CHEBI:57540"/>
    </ligand>
</feature>
<dbReference type="AlphaFoldDB" id="A0A0E4G9Z6"/>
<name>A0A0E4G9Z6_9FIRM</name>
<dbReference type="PIRSF" id="PIRSF001109">
    <property type="entry name" value="Ad_hcy_hydrolase"/>
    <property type="match status" value="1"/>
</dbReference>
<dbReference type="PROSITE" id="PS00739">
    <property type="entry name" value="ADOHCYASE_2"/>
    <property type="match status" value="1"/>
</dbReference>
<feature type="binding site" evidence="5">
    <location>
        <begin position="223"/>
        <end position="228"/>
    </location>
    <ligand>
        <name>NAD(+)</name>
        <dbReference type="ChEBI" id="CHEBI:57540"/>
    </ligand>
</feature>
<comment type="pathway">
    <text evidence="5 7">Amino-acid biosynthesis; L-homocysteine biosynthesis; L-homocysteine from S-adenosyl-L-homocysteine: step 1/1.</text>
</comment>
<dbReference type="GO" id="GO:0004013">
    <property type="term" value="F:adenosylhomocysteinase activity"/>
    <property type="evidence" value="ECO:0007669"/>
    <property type="project" value="UniProtKB-UniRule"/>
</dbReference>
<dbReference type="InterPro" id="IPR015878">
    <property type="entry name" value="Ado_hCys_hydrolase_NAD-bd"/>
</dbReference>
<dbReference type="Pfam" id="PF00670">
    <property type="entry name" value="AdoHcyase_NAD"/>
    <property type="match status" value="1"/>
</dbReference>
<feature type="binding site" evidence="5 6">
    <location>
        <position position="246"/>
    </location>
    <ligand>
        <name>NAD(+)</name>
        <dbReference type="ChEBI" id="CHEBI:57540"/>
    </ligand>
</feature>
<accession>A0A0E4G9Z6</accession>
<dbReference type="RefSeq" id="WP_046494640.1">
    <property type="nucleotide sequence ID" value="NZ_CGIH01000002.1"/>
</dbReference>
<dbReference type="InterPro" id="IPR042172">
    <property type="entry name" value="Adenosylhomocyst_ase-like_sf"/>
</dbReference>
<keyword evidence="2 5" id="KW-0554">One-carbon metabolism</keyword>
<feature type="binding site" evidence="5">
    <location>
        <position position="134"/>
    </location>
    <ligand>
        <name>substrate</name>
    </ligand>
</feature>
<evidence type="ECO:0000256" key="1">
    <source>
        <dbReference type="ARBA" id="ARBA00007122"/>
    </source>
</evidence>
<dbReference type="GO" id="GO:0033353">
    <property type="term" value="P:S-adenosylmethionine cycle"/>
    <property type="evidence" value="ECO:0007669"/>
    <property type="project" value="TreeGrafter"/>
</dbReference>
<dbReference type="NCBIfam" id="TIGR00936">
    <property type="entry name" value="ahcY"/>
    <property type="match status" value="1"/>
</dbReference>
<comment type="catalytic activity">
    <reaction evidence="5 7">
        <text>S-adenosyl-L-homocysteine + H2O = L-homocysteine + adenosine</text>
        <dbReference type="Rhea" id="RHEA:21708"/>
        <dbReference type="ChEBI" id="CHEBI:15377"/>
        <dbReference type="ChEBI" id="CHEBI:16335"/>
        <dbReference type="ChEBI" id="CHEBI:57856"/>
        <dbReference type="ChEBI" id="CHEBI:58199"/>
        <dbReference type="EC" id="3.13.2.1"/>
    </reaction>
</comment>
<evidence type="ECO:0000256" key="2">
    <source>
        <dbReference type="ARBA" id="ARBA00022563"/>
    </source>
</evidence>
<dbReference type="Gene3D" id="3.40.50.720">
    <property type="entry name" value="NAD(P)-binding Rossmann-like Domain"/>
    <property type="match status" value="1"/>
</dbReference>
<evidence type="ECO:0000256" key="7">
    <source>
        <dbReference type="RuleBase" id="RU000548"/>
    </source>
</evidence>
<feature type="binding site" evidence="5 6">
    <location>
        <begin position="160"/>
        <end position="162"/>
    </location>
    <ligand>
        <name>NAD(+)</name>
        <dbReference type="ChEBI" id="CHEBI:57540"/>
    </ligand>
</feature>
<keyword evidence="11" id="KW-1185">Reference proteome</keyword>
<evidence type="ECO:0000256" key="5">
    <source>
        <dbReference type="HAMAP-Rule" id="MF_00563"/>
    </source>
</evidence>
<feature type="binding site" evidence="5 6">
    <location>
        <begin position="302"/>
        <end position="304"/>
    </location>
    <ligand>
        <name>NAD(+)</name>
        <dbReference type="ChEBI" id="CHEBI:57540"/>
    </ligand>
</feature>
<evidence type="ECO:0000256" key="6">
    <source>
        <dbReference type="PIRSR" id="PIRSR001109-2"/>
    </source>
</evidence>
<feature type="binding site" evidence="5">
    <location>
        <position position="281"/>
    </location>
    <ligand>
        <name>NAD(+)</name>
        <dbReference type="ChEBI" id="CHEBI:57540"/>
    </ligand>
</feature>
<comment type="subcellular location">
    <subcellularLocation>
        <location evidence="5">Cytoplasm</location>
    </subcellularLocation>
</comment>
<dbReference type="PANTHER" id="PTHR23420">
    <property type="entry name" value="ADENOSYLHOMOCYSTEINASE"/>
    <property type="match status" value="1"/>
</dbReference>
<dbReference type="GO" id="GO:0006730">
    <property type="term" value="P:one-carbon metabolic process"/>
    <property type="evidence" value="ECO:0007669"/>
    <property type="project" value="UniProtKB-UniRule"/>
</dbReference>
<keyword evidence="5" id="KW-0963">Cytoplasm</keyword>
<dbReference type="InterPro" id="IPR020082">
    <property type="entry name" value="S-Ado-L-homoCys_hydrolase_CS"/>
</dbReference>
<dbReference type="InterPro" id="IPR000043">
    <property type="entry name" value="Adenosylhomocysteinase-like"/>
</dbReference>
<evidence type="ECO:0000256" key="8">
    <source>
        <dbReference type="RuleBase" id="RU004166"/>
    </source>
</evidence>
<keyword evidence="3 5" id="KW-0378">Hydrolase</keyword>
<proteinExistence type="inferred from homology"/>
<dbReference type="InterPro" id="IPR036291">
    <property type="entry name" value="NAD(P)-bd_dom_sf"/>
</dbReference>
<evidence type="ECO:0000313" key="11">
    <source>
        <dbReference type="Proteomes" id="UP000045545"/>
    </source>
</evidence>
<feature type="domain" description="S-adenosyl-L-homocysteine hydrolase NAD binding" evidence="9">
    <location>
        <begin position="194"/>
        <end position="355"/>
    </location>
</feature>
<comment type="function">
    <text evidence="5">May play a key role in the regulation of the intracellular concentration of adenosylhomocysteine.</text>
</comment>
<dbReference type="SMART" id="SM00996">
    <property type="entry name" value="AdoHcyase"/>
    <property type="match status" value="1"/>
</dbReference>